<dbReference type="STRING" id="1141098.A0A1Y2DSN0"/>
<evidence type="ECO:0000313" key="3">
    <source>
        <dbReference type="Proteomes" id="UP000193689"/>
    </source>
</evidence>
<evidence type="ECO:0000313" key="2">
    <source>
        <dbReference type="EMBL" id="ORY62267.1"/>
    </source>
</evidence>
<feature type="compositionally biased region" description="Basic residues" evidence="1">
    <location>
        <begin position="145"/>
        <end position="159"/>
    </location>
</feature>
<comment type="caution">
    <text evidence="2">The sequence shown here is derived from an EMBL/GenBank/DDBJ whole genome shotgun (WGS) entry which is preliminary data.</text>
</comment>
<organism evidence="2 3">
    <name type="scientific">Pseudomassariella vexata</name>
    <dbReference type="NCBI Taxonomy" id="1141098"/>
    <lineage>
        <taxon>Eukaryota</taxon>
        <taxon>Fungi</taxon>
        <taxon>Dikarya</taxon>
        <taxon>Ascomycota</taxon>
        <taxon>Pezizomycotina</taxon>
        <taxon>Sordariomycetes</taxon>
        <taxon>Xylariomycetidae</taxon>
        <taxon>Amphisphaeriales</taxon>
        <taxon>Pseudomassariaceae</taxon>
        <taxon>Pseudomassariella</taxon>
    </lineage>
</organism>
<feature type="compositionally biased region" description="Polar residues" evidence="1">
    <location>
        <begin position="132"/>
        <end position="142"/>
    </location>
</feature>
<feature type="compositionally biased region" description="Polar residues" evidence="1">
    <location>
        <begin position="97"/>
        <end position="109"/>
    </location>
</feature>
<dbReference type="AlphaFoldDB" id="A0A1Y2DSN0"/>
<gene>
    <name evidence="2" type="ORF">BCR38DRAFT_236167</name>
</gene>
<feature type="region of interest" description="Disordered" evidence="1">
    <location>
        <begin position="97"/>
        <end position="176"/>
    </location>
</feature>
<protein>
    <submittedName>
        <fullName evidence="2">Uncharacterized protein</fullName>
    </submittedName>
</protein>
<sequence>MMNSVDERLAADYMVGWDVKDATDRRLVGLAAANGWGEAADLKVLTRYSLLRGVEEWSMMISCAGAMKKEQSDVDPLDGQDPLSYISKLLVASTEADSNELSNGVSGLPSSEERDAPPPAKAPRGKRKRTSATESHFFSGDNTSKKQKKASKKEKRKVARAGVQLKEDKPISESIQEQDVDMLQEEVPVLQEEVSVLQEEVPVLQEEAPVLQEEAPALQEEVPALQEEVPVLQDAAVWYRSEDNIPLPNATDEQPKAEAETEAPIASEEDDGSTSLKSNHS</sequence>
<reference evidence="2 3" key="1">
    <citation type="submission" date="2016-07" db="EMBL/GenBank/DDBJ databases">
        <title>Pervasive Adenine N6-methylation of Active Genes in Fungi.</title>
        <authorList>
            <consortium name="DOE Joint Genome Institute"/>
            <person name="Mondo S.J."/>
            <person name="Dannebaum R.O."/>
            <person name="Kuo R.C."/>
            <person name="Labutti K."/>
            <person name="Haridas S."/>
            <person name="Kuo A."/>
            <person name="Salamov A."/>
            <person name="Ahrendt S.R."/>
            <person name="Lipzen A."/>
            <person name="Sullivan W."/>
            <person name="Andreopoulos W.B."/>
            <person name="Clum A."/>
            <person name="Lindquist E."/>
            <person name="Daum C."/>
            <person name="Ramamoorthy G.K."/>
            <person name="Gryganskyi A."/>
            <person name="Culley D."/>
            <person name="Magnuson J.K."/>
            <person name="James T.Y."/>
            <person name="O'Malley M.A."/>
            <person name="Stajich J.E."/>
            <person name="Spatafora J.W."/>
            <person name="Visel A."/>
            <person name="Grigoriev I.V."/>
        </authorList>
    </citation>
    <scope>NUCLEOTIDE SEQUENCE [LARGE SCALE GENOMIC DNA]</scope>
    <source>
        <strain evidence="2 3">CBS 129021</strain>
    </source>
</reference>
<evidence type="ECO:0000256" key="1">
    <source>
        <dbReference type="SAM" id="MobiDB-lite"/>
    </source>
</evidence>
<proteinExistence type="predicted"/>
<dbReference type="EMBL" id="MCFJ01000009">
    <property type="protein sequence ID" value="ORY62267.1"/>
    <property type="molecule type" value="Genomic_DNA"/>
</dbReference>
<dbReference type="RefSeq" id="XP_040714103.1">
    <property type="nucleotide sequence ID" value="XM_040854358.1"/>
</dbReference>
<name>A0A1Y2DSN0_9PEZI</name>
<feature type="region of interest" description="Disordered" evidence="1">
    <location>
        <begin position="243"/>
        <end position="281"/>
    </location>
</feature>
<keyword evidence="3" id="KW-1185">Reference proteome</keyword>
<dbReference type="OrthoDB" id="4778970at2759"/>
<dbReference type="InParanoid" id="A0A1Y2DSN0"/>
<dbReference type="GeneID" id="63770570"/>
<accession>A0A1Y2DSN0</accession>
<dbReference type="Proteomes" id="UP000193689">
    <property type="component" value="Unassembled WGS sequence"/>
</dbReference>